<evidence type="ECO:0000256" key="8">
    <source>
        <dbReference type="ARBA" id="ARBA00022692"/>
    </source>
</evidence>
<reference evidence="14" key="1">
    <citation type="submission" date="2016-11" db="EMBL/GenBank/DDBJ databases">
        <authorList>
            <person name="Jaros S."/>
            <person name="Januszkiewicz K."/>
            <person name="Wedrychowicz H."/>
        </authorList>
    </citation>
    <scope>NUCLEOTIDE SEQUENCE [LARGE SCALE GENOMIC DNA]</scope>
    <source>
        <strain evidence="14">DSM 7057</strain>
    </source>
</reference>
<dbReference type="PANTHER" id="PTHR11048:SF28">
    <property type="entry name" value="4-HYDROXYBENZOATE POLYPRENYLTRANSFERASE, MITOCHONDRIAL"/>
    <property type="match status" value="1"/>
</dbReference>
<dbReference type="RefSeq" id="WP_072312204.1">
    <property type="nucleotide sequence ID" value="NZ_FPIW01000046.1"/>
</dbReference>
<keyword evidence="4" id="KW-1003">Cell membrane</keyword>
<evidence type="ECO:0000256" key="9">
    <source>
        <dbReference type="ARBA" id="ARBA00022989"/>
    </source>
</evidence>
<evidence type="ECO:0000313" key="14">
    <source>
        <dbReference type="Proteomes" id="UP000182680"/>
    </source>
</evidence>
<feature type="transmembrane region" description="Helical" evidence="12">
    <location>
        <begin position="178"/>
        <end position="201"/>
    </location>
</feature>
<name>A0AA94HU35_DESDE</name>
<evidence type="ECO:0000256" key="12">
    <source>
        <dbReference type="SAM" id="Phobius"/>
    </source>
</evidence>
<dbReference type="Proteomes" id="UP000182680">
    <property type="component" value="Unassembled WGS sequence"/>
</dbReference>
<evidence type="ECO:0000313" key="13">
    <source>
        <dbReference type="EMBL" id="SFW62446.1"/>
    </source>
</evidence>
<feature type="transmembrane region" description="Helical" evidence="12">
    <location>
        <begin position="125"/>
        <end position="146"/>
    </location>
</feature>
<dbReference type="Gene3D" id="1.10.357.140">
    <property type="entry name" value="UbiA prenyltransferase"/>
    <property type="match status" value="1"/>
</dbReference>
<dbReference type="InterPro" id="IPR000537">
    <property type="entry name" value="UbiA_prenyltransferase"/>
</dbReference>
<dbReference type="EC" id="2.5.1.39" evidence="11"/>
<dbReference type="Pfam" id="PF01040">
    <property type="entry name" value="UbiA"/>
    <property type="match status" value="1"/>
</dbReference>
<proteinExistence type="inferred from homology"/>
<comment type="similarity">
    <text evidence="3">Belongs to the UbiA prenyltransferase family.</text>
</comment>
<evidence type="ECO:0000256" key="3">
    <source>
        <dbReference type="ARBA" id="ARBA00005985"/>
    </source>
</evidence>
<dbReference type="PANTHER" id="PTHR11048">
    <property type="entry name" value="PRENYLTRANSFERASES"/>
    <property type="match status" value="1"/>
</dbReference>
<feature type="transmembrane region" description="Helical" evidence="12">
    <location>
        <begin position="281"/>
        <end position="302"/>
    </location>
</feature>
<keyword evidence="10 12" id="KW-0472">Membrane</keyword>
<dbReference type="GO" id="GO:0005886">
    <property type="term" value="C:plasma membrane"/>
    <property type="evidence" value="ECO:0007669"/>
    <property type="project" value="TreeGrafter"/>
</dbReference>
<dbReference type="Gene3D" id="1.20.120.1780">
    <property type="entry name" value="UbiA prenyltransferase"/>
    <property type="match status" value="1"/>
</dbReference>
<keyword evidence="9 12" id="KW-1133">Transmembrane helix</keyword>
<dbReference type="EMBL" id="FPIW01000046">
    <property type="protein sequence ID" value="SFW62446.1"/>
    <property type="molecule type" value="Genomic_DNA"/>
</dbReference>
<organism evidence="13 14">
    <name type="scientific">Desulfovibrio desulfuricans</name>
    <dbReference type="NCBI Taxonomy" id="876"/>
    <lineage>
        <taxon>Bacteria</taxon>
        <taxon>Pseudomonadati</taxon>
        <taxon>Thermodesulfobacteriota</taxon>
        <taxon>Desulfovibrionia</taxon>
        <taxon>Desulfovibrionales</taxon>
        <taxon>Desulfovibrionaceae</taxon>
        <taxon>Desulfovibrio</taxon>
    </lineage>
</organism>
<dbReference type="InterPro" id="IPR039653">
    <property type="entry name" value="Prenyltransferase"/>
</dbReference>
<keyword evidence="7" id="KW-0831">Ubiquinone biosynthesis</keyword>
<keyword evidence="8 12" id="KW-0812">Transmembrane</keyword>
<evidence type="ECO:0000256" key="6">
    <source>
        <dbReference type="ARBA" id="ARBA00022679"/>
    </source>
</evidence>
<gene>
    <name evidence="13" type="ORF">SAMN02910291_02159</name>
</gene>
<accession>A0AA94HU35</accession>
<evidence type="ECO:0000256" key="4">
    <source>
        <dbReference type="ARBA" id="ARBA00022475"/>
    </source>
</evidence>
<dbReference type="InterPro" id="IPR044878">
    <property type="entry name" value="UbiA_sf"/>
</dbReference>
<feature type="transmembrane region" description="Helical" evidence="12">
    <location>
        <begin position="153"/>
        <end position="172"/>
    </location>
</feature>
<feature type="transmembrane region" description="Helical" evidence="12">
    <location>
        <begin position="97"/>
        <end position="119"/>
    </location>
</feature>
<comment type="cofactor">
    <cofactor evidence="1">
        <name>Mg(2+)</name>
        <dbReference type="ChEBI" id="CHEBI:18420"/>
    </cofactor>
</comment>
<comment type="subcellular location">
    <subcellularLocation>
        <location evidence="2">Membrane</location>
        <topology evidence="2">Multi-pass membrane protein</topology>
    </subcellularLocation>
</comment>
<keyword evidence="5" id="KW-0997">Cell inner membrane</keyword>
<dbReference type="NCBIfam" id="TIGR01475">
    <property type="entry name" value="ubiA_other"/>
    <property type="match status" value="1"/>
</dbReference>
<comment type="caution">
    <text evidence="13">The sequence shown here is derived from an EMBL/GenBank/DDBJ whole genome shotgun (WGS) entry which is preliminary data.</text>
</comment>
<dbReference type="GO" id="GO:0006744">
    <property type="term" value="P:ubiquinone biosynthetic process"/>
    <property type="evidence" value="ECO:0007669"/>
    <property type="project" value="UniProtKB-KW"/>
</dbReference>
<dbReference type="FunFam" id="1.10.357.140:FF:000008">
    <property type="entry name" value="4-hydroxybenzoate octaprenyltransferase"/>
    <property type="match status" value="1"/>
</dbReference>
<evidence type="ECO:0000256" key="1">
    <source>
        <dbReference type="ARBA" id="ARBA00001946"/>
    </source>
</evidence>
<dbReference type="GO" id="GO:0008412">
    <property type="term" value="F:4-hydroxybenzoate polyprenyltransferase activity"/>
    <property type="evidence" value="ECO:0007669"/>
    <property type="project" value="UniProtKB-EC"/>
</dbReference>
<evidence type="ECO:0000256" key="7">
    <source>
        <dbReference type="ARBA" id="ARBA00022688"/>
    </source>
</evidence>
<evidence type="ECO:0000256" key="11">
    <source>
        <dbReference type="ARBA" id="ARBA00034524"/>
    </source>
</evidence>
<keyword evidence="6" id="KW-0808">Transferase</keyword>
<feature type="transmembrane region" description="Helical" evidence="12">
    <location>
        <begin position="57"/>
        <end position="77"/>
    </location>
</feature>
<evidence type="ECO:0000256" key="2">
    <source>
        <dbReference type="ARBA" id="ARBA00004141"/>
    </source>
</evidence>
<dbReference type="AlphaFoldDB" id="A0AA94HU35"/>
<dbReference type="CDD" id="cd13959">
    <property type="entry name" value="PT_UbiA_COQ2"/>
    <property type="match status" value="1"/>
</dbReference>
<dbReference type="FunFam" id="1.20.120.1780:FF:000001">
    <property type="entry name" value="4-hydroxybenzoate octaprenyltransferase"/>
    <property type="match status" value="1"/>
</dbReference>
<evidence type="ECO:0000256" key="10">
    <source>
        <dbReference type="ARBA" id="ARBA00023136"/>
    </source>
</evidence>
<evidence type="ECO:0000256" key="5">
    <source>
        <dbReference type="ARBA" id="ARBA00022519"/>
    </source>
</evidence>
<dbReference type="InterPro" id="IPR006371">
    <property type="entry name" value="Polyprenyltransferase_UbiA-li"/>
</dbReference>
<protein>
    <recommendedName>
        <fullName evidence="11">4-hydroxybenzoate polyprenyltransferase</fullName>
        <ecNumber evidence="11">2.5.1.39</ecNumber>
    </recommendedName>
</protein>
<sequence length="303" mass="33417">MRFQNPLGRISPHLGRLSSPFGKFSDICRMIKIEHSIFALPYAWAGAFLAARGMPPAWSLVFLTIAMVAARSFAMAFNRLVDLPFDSDNPRTQNRPLVTGVISTRQTWAFCGLMAVIFVVACACMNQVCLWLSVPALVFSAIYSVLKRFTPLCHFWLGATLGLAPLAGWLSVDPGSLGMAPILLFFAVTFWVAAFDVYYAFQDMDFDAAFGLHSIPATFGTETALVLAAFSHAMTSIFLLLSGFAAGLSWPWYVVWLGITLMLFVEHRLMRPQDLRHVNTAFFTLNGIISPVVLAGVILGIYL</sequence>